<feature type="chain" id="PRO_5047474009" evidence="2">
    <location>
        <begin position="32"/>
        <end position="320"/>
    </location>
</feature>
<feature type="signal peptide" evidence="2">
    <location>
        <begin position="1"/>
        <end position="31"/>
    </location>
</feature>
<protein>
    <submittedName>
        <fullName evidence="3">Uncharacterized protein</fullName>
    </submittedName>
</protein>
<dbReference type="Proteomes" id="UP001422759">
    <property type="component" value="Unassembled WGS sequence"/>
</dbReference>
<dbReference type="RefSeq" id="WP_344462308.1">
    <property type="nucleotide sequence ID" value="NZ_BAAANT010000006.1"/>
</dbReference>
<accession>A0ABN2Z4C9</accession>
<dbReference type="EMBL" id="BAAANT010000006">
    <property type="protein sequence ID" value="GAA2136585.1"/>
    <property type="molecule type" value="Genomic_DNA"/>
</dbReference>
<evidence type="ECO:0000313" key="4">
    <source>
        <dbReference type="Proteomes" id="UP001422759"/>
    </source>
</evidence>
<keyword evidence="4" id="KW-1185">Reference proteome</keyword>
<comment type="caution">
    <text evidence="3">The sequence shown here is derived from an EMBL/GenBank/DDBJ whole genome shotgun (WGS) entry which is preliminary data.</text>
</comment>
<sequence length="320" mass="33032">MTLSSIKALPGVNAPRVAAVLLLLASVASCARGPAGQSGPLPPLGPVAVITSVDQITLPIDSYEVTVEQTRTLFQASTAATSRCVQGYGLSYPAPQWGNAFSDTPRELKKRSVVYGFFDPAAPRSTGYDALGVGDSSAQPVISDAVHAVLNGMDRSKKPVTVYGGKPVPEHGCLGKGRAEVGDPPMPADSGQLPDGGPTVSATDPRLLAADARWSDCMKTRGFSYASPWAAYFDPKWRSVPRGPGAVSVTHTPAEVATATADLACKLSTNLVGVAVAVETAYDEQYIASHAAALSAFKRSLDDRLGKAAHLIATGGADAG</sequence>
<name>A0ABN2Z4C9_9ACTN</name>
<reference evidence="3 4" key="1">
    <citation type="journal article" date="2019" name="Int. J. Syst. Evol. Microbiol.">
        <title>The Global Catalogue of Microorganisms (GCM) 10K type strain sequencing project: providing services to taxonomists for standard genome sequencing and annotation.</title>
        <authorList>
            <consortium name="The Broad Institute Genomics Platform"/>
            <consortium name="The Broad Institute Genome Sequencing Center for Infectious Disease"/>
            <person name="Wu L."/>
            <person name="Ma J."/>
        </authorList>
    </citation>
    <scope>NUCLEOTIDE SEQUENCE [LARGE SCALE GENOMIC DNA]</scope>
    <source>
        <strain evidence="3 4">JCM 14560</strain>
    </source>
</reference>
<gene>
    <name evidence="3" type="ORF">GCM10009760_16240</name>
</gene>
<dbReference type="PROSITE" id="PS51257">
    <property type="entry name" value="PROKAR_LIPOPROTEIN"/>
    <property type="match status" value="1"/>
</dbReference>
<organism evidence="3 4">
    <name type="scientific">Kitasatospora kazusensis</name>
    <dbReference type="NCBI Taxonomy" id="407974"/>
    <lineage>
        <taxon>Bacteria</taxon>
        <taxon>Bacillati</taxon>
        <taxon>Actinomycetota</taxon>
        <taxon>Actinomycetes</taxon>
        <taxon>Kitasatosporales</taxon>
        <taxon>Streptomycetaceae</taxon>
        <taxon>Kitasatospora</taxon>
    </lineage>
</organism>
<evidence type="ECO:0000256" key="1">
    <source>
        <dbReference type="SAM" id="MobiDB-lite"/>
    </source>
</evidence>
<evidence type="ECO:0000313" key="3">
    <source>
        <dbReference type="EMBL" id="GAA2136585.1"/>
    </source>
</evidence>
<feature type="region of interest" description="Disordered" evidence="1">
    <location>
        <begin position="180"/>
        <end position="200"/>
    </location>
</feature>
<evidence type="ECO:0000256" key="2">
    <source>
        <dbReference type="SAM" id="SignalP"/>
    </source>
</evidence>
<keyword evidence="2" id="KW-0732">Signal</keyword>
<proteinExistence type="predicted"/>